<feature type="modified residue" description="4-aspartylphosphate" evidence="2">
    <location>
        <position position="140"/>
    </location>
</feature>
<dbReference type="InterPro" id="IPR011006">
    <property type="entry name" value="CheY-like_superfamily"/>
</dbReference>
<evidence type="ECO:0000256" key="1">
    <source>
        <dbReference type="ARBA" id="ARBA00022553"/>
    </source>
</evidence>
<sequence length="230" mass="25038">MSIGKEQAETTSHPEKLELEHGLQLEFKPVPVTNNIIPQAEGSSSSCPVNDDVTGVDEKKVLEGLSVLLVEDQAVLQRIGIRMLKKLGAGVTLVKDGEAAVEAMTLMINAAGKNHQIQNLHHGSNLETHNSPHYDLILMDCQMGSMDGCKATRVIRRLEAEAETGQSIPIIAFTALVTADNERECFNSGMDTFLNKPAQEHLLAAAIVETIARKSHKFSCDEQAEAQDEK</sequence>
<dbReference type="SUPFAM" id="SSF52172">
    <property type="entry name" value="CheY-like"/>
    <property type="match status" value="1"/>
</dbReference>
<dbReference type="CDD" id="cd17546">
    <property type="entry name" value="REC_hyHK_CKI1_RcsC-like"/>
    <property type="match status" value="1"/>
</dbReference>
<dbReference type="PaxDb" id="2711-XP_006466979.1"/>
<dbReference type="Proteomes" id="UP000027120">
    <property type="component" value="Unassembled WGS sequence"/>
</dbReference>
<protein>
    <recommendedName>
        <fullName evidence="3">Response regulatory domain-containing protein</fullName>
    </recommendedName>
</protein>
<proteinExistence type="predicted"/>
<evidence type="ECO:0000256" key="2">
    <source>
        <dbReference type="PROSITE-ProRule" id="PRU00169"/>
    </source>
</evidence>
<name>A0A067G7A4_CITSI</name>
<evidence type="ECO:0000313" key="4">
    <source>
        <dbReference type="EMBL" id="KDO71266.1"/>
    </source>
</evidence>
<dbReference type="PROSITE" id="PS50110">
    <property type="entry name" value="RESPONSE_REGULATORY"/>
    <property type="match status" value="1"/>
</dbReference>
<dbReference type="GO" id="GO:0000160">
    <property type="term" value="P:phosphorelay signal transduction system"/>
    <property type="evidence" value="ECO:0007669"/>
    <property type="project" value="InterPro"/>
</dbReference>
<dbReference type="STRING" id="2711.A0A067G7A4"/>
<dbReference type="SMR" id="A0A067G7A4"/>
<gene>
    <name evidence="4" type="ORF">CISIN_1g026988mg</name>
</gene>
<dbReference type="Pfam" id="PF00072">
    <property type="entry name" value="Response_reg"/>
    <property type="match status" value="1"/>
</dbReference>
<dbReference type="Gene3D" id="3.40.50.2300">
    <property type="match status" value="1"/>
</dbReference>
<dbReference type="EMBL" id="KK784889">
    <property type="protein sequence ID" value="KDO71266.1"/>
    <property type="molecule type" value="Genomic_DNA"/>
</dbReference>
<reference evidence="4 5" key="1">
    <citation type="submission" date="2014-04" db="EMBL/GenBank/DDBJ databases">
        <authorList>
            <consortium name="International Citrus Genome Consortium"/>
            <person name="Gmitter F."/>
            <person name="Chen C."/>
            <person name="Farmerie W."/>
            <person name="Harkins T."/>
            <person name="Desany B."/>
            <person name="Mohiuddin M."/>
            <person name="Kodira C."/>
            <person name="Borodovsky M."/>
            <person name="Lomsadze A."/>
            <person name="Burns P."/>
            <person name="Jenkins J."/>
            <person name="Prochnik S."/>
            <person name="Shu S."/>
            <person name="Chapman J."/>
            <person name="Pitluck S."/>
            <person name="Schmutz J."/>
            <person name="Rokhsar D."/>
        </authorList>
    </citation>
    <scope>NUCLEOTIDE SEQUENCE</scope>
</reference>
<accession>A0A067G7A4</accession>
<evidence type="ECO:0000259" key="3">
    <source>
        <dbReference type="PROSITE" id="PS50110"/>
    </source>
</evidence>
<dbReference type="InterPro" id="IPR001789">
    <property type="entry name" value="Sig_transdc_resp-reg_receiver"/>
</dbReference>
<feature type="domain" description="Response regulatory" evidence="3">
    <location>
        <begin position="66"/>
        <end position="211"/>
    </location>
</feature>
<keyword evidence="5" id="KW-1185">Reference proteome</keyword>
<dbReference type="PANTHER" id="PTHR45339:SF3">
    <property type="entry name" value="HISTIDINE KINASE"/>
    <property type="match status" value="1"/>
</dbReference>
<dbReference type="PANTHER" id="PTHR45339">
    <property type="entry name" value="HYBRID SIGNAL TRANSDUCTION HISTIDINE KINASE J"/>
    <property type="match status" value="1"/>
</dbReference>
<dbReference type="eggNOG" id="KOG0519">
    <property type="taxonomic scope" value="Eukaryota"/>
</dbReference>
<dbReference type="AlphaFoldDB" id="A0A067G7A4"/>
<keyword evidence="1 2" id="KW-0597">Phosphoprotein</keyword>
<evidence type="ECO:0000313" key="5">
    <source>
        <dbReference type="Proteomes" id="UP000027120"/>
    </source>
</evidence>
<dbReference type="SMART" id="SM00448">
    <property type="entry name" value="REC"/>
    <property type="match status" value="1"/>
</dbReference>
<organism evidence="4 5">
    <name type="scientific">Citrus sinensis</name>
    <name type="common">Sweet orange</name>
    <name type="synonym">Citrus aurantium var. sinensis</name>
    <dbReference type="NCBI Taxonomy" id="2711"/>
    <lineage>
        <taxon>Eukaryota</taxon>
        <taxon>Viridiplantae</taxon>
        <taxon>Streptophyta</taxon>
        <taxon>Embryophyta</taxon>
        <taxon>Tracheophyta</taxon>
        <taxon>Spermatophyta</taxon>
        <taxon>Magnoliopsida</taxon>
        <taxon>eudicotyledons</taxon>
        <taxon>Gunneridae</taxon>
        <taxon>Pentapetalae</taxon>
        <taxon>rosids</taxon>
        <taxon>malvids</taxon>
        <taxon>Sapindales</taxon>
        <taxon>Rutaceae</taxon>
        <taxon>Aurantioideae</taxon>
        <taxon>Citrus</taxon>
    </lineage>
</organism>